<dbReference type="AlphaFoldDB" id="A0A8S4NEW1"/>
<dbReference type="GO" id="GO:0005509">
    <property type="term" value="F:calcium ion binding"/>
    <property type="evidence" value="ECO:0007669"/>
    <property type="project" value="InterPro"/>
</dbReference>
<dbReference type="SUPFAM" id="SSF74924">
    <property type="entry name" value="Cap-Gly domain"/>
    <property type="match status" value="1"/>
</dbReference>
<evidence type="ECO:0000259" key="2">
    <source>
        <dbReference type="PROSITE" id="PS50222"/>
    </source>
</evidence>
<dbReference type="InterPro" id="IPR036859">
    <property type="entry name" value="CAP-Gly_dom_sf"/>
</dbReference>
<feature type="compositionally biased region" description="Basic and acidic residues" evidence="1">
    <location>
        <begin position="730"/>
        <end position="760"/>
    </location>
</feature>
<evidence type="ECO:0000313" key="5">
    <source>
        <dbReference type="Proteomes" id="UP000749559"/>
    </source>
</evidence>
<dbReference type="InterPro" id="IPR000938">
    <property type="entry name" value="CAP-Gly_domain"/>
</dbReference>
<feature type="compositionally biased region" description="Basic and acidic residues" evidence="1">
    <location>
        <begin position="357"/>
        <end position="371"/>
    </location>
</feature>
<reference evidence="4" key="1">
    <citation type="submission" date="2022-03" db="EMBL/GenBank/DDBJ databases">
        <authorList>
            <person name="Martin C."/>
        </authorList>
    </citation>
    <scope>NUCLEOTIDE SEQUENCE</scope>
</reference>
<feature type="domain" description="EF-hand" evidence="2">
    <location>
        <begin position="50"/>
        <end position="85"/>
    </location>
</feature>
<evidence type="ECO:0008006" key="6">
    <source>
        <dbReference type="Google" id="ProtNLM"/>
    </source>
</evidence>
<dbReference type="SMART" id="SM01052">
    <property type="entry name" value="CAP_GLY"/>
    <property type="match status" value="1"/>
</dbReference>
<gene>
    <name evidence="4" type="ORF">OFUS_LOCUS6672</name>
</gene>
<dbReference type="InterPro" id="IPR002048">
    <property type="entry name" value="EF_hand_dom"/>
</dbReference>
<dbReference type="PROSITE" id="PS50222">
    <property type="entry name" value="EF_HAND_2"/>
    <property type="match status" value="1"/>
</dbReference>
<feature type="compositionally biased region" description="Basic and acidic residues" evidence="1">
    <location>
        <begin position="655"/>
        <end position="668"/>
    </location>
</feature>
<accession>A0A8S4NEW1</accession>
<keyword evidence="5" id="KW-1185">Reference proteome</keyword>
<sequence>MSARSRSASPSGRSKSKDPSPPVDLPPDVMTENIPIIAKYDTPGGPTGDPLEEVAQHLFNKMNTANDGKLTPKEVEMFFKCPSMKAMSKQDTKKLRSFIKWKKKSIPVENLVPLARELMRLQYNIPGAVEILSNEEGELCHWVEVHLGKHTFYFNKQTTDATYKMPEEYFSSLDTTLFYDGVLHLLRLELEGSEDDMELPFEELIRMIQGGLTLSDKDLKAILKQCKKTKENSMAPKEFIPFVRRQIMEAYENKKAMPTDWCPMVSPRYGTFFYNKKTGQVSQNTPEELLKHHHSMVDRKETIAAGLKKALEEKAEVIEELENERKLKQELEETLEDMQLQANKLNRDMNKSNSSLEKSRQEGQKKDVNIEKLERDKTVMEQKIKDLEIRASEADKLDREVDKVRGQLDASQQNTRERDHEIRQLQSTLASTQKELEVAKEKIHMQNEKILDLRAQVREELARNEKVEKNLDTIPRLKDRIETQDEEIKTVKKQLEEKTYQVQWCRKNVKETKEKTKQNDFDYVEHVKLAREDEVIKSENVTLKGLLRGKDILIVQKSQELDLARSILTELENDEDEDFAWRVQEVKERRCRLHPTFGDNNNGNEGTINGDNTSMKEVKVQQYRKPQQKGGKSGKIDINNPPFALSNSTSESSDNWEHNHKQQTHRHESKFLEDVLLDNSDNDEQDAFMYTRNQSSPRESTDYNQNKRSPRSGSEIKRPKTAFARTTQYRTDRDFREDRNLGKSYDSDRDHRRSKTEPIRRPHSVNSDVKTVSSLMTLYDEDTLKSQFVNMGDRVLIKLPQAKSKQQGKGKGSQGCEMPQVAGGIVKYVGEMDDNTNSHRIRVGVKMDDTVGDTDGMFKGKRYFFVPKDHGRIVKISNVISVLDTKTAKYKPMKQCVKELLSDAITDVQPAHED</sequence>
<feature type="region of interest" description="Disordered" evidence="1">
    <location>
        <begin position="1"/>
        <end position="29"/>
    </location>
</feature>
<organism evidence="4 5">
    <name type="scientific">Owenia fusiformis</name>
    <name type="common">Polychaete worm</name>
    <dbReference type="NCBI Taxonomy" id="6347"/>
    <lineage>
        <taxon>Eukaryota</taxon>
        <taxon>Metazoa</taxon>
        <taxon>Spiralia</taxon>
        <taxon>Lophotrochozoa</taxon>
        <taxon>Annelida</taxon>
        <taxon>Polychaeta</taxon>
        <taxon>Sedentaria</taxon>
        <taxon>Canalipalpata</taxon>
        <taxon>Sabellida</taxon>
        <taxon>Oweniida</taxon>
        <taxon>Oweniidae</taxon>
        <taxon>Owenia</taxon>
    </lineage>
</organism>
<feature type="compositionally biased region" description="Polar residues" evidence="1">
    <location>
        <begin position="598"/>
        <end position="613"/>
    </location>
</feature>
<protein>
    <recommendedName>
        <fullName evidence="6">CAP-Gly domain-containing protein</fullName>
    </recommendedName>
</protein>
<dbReference type="OrthoDB" id="2130750at2759"/>
<feature type="region of interest" description="Disordered" evidence="1">
    <location>
        <begin position="402"/>
        <end position="422"/>
    </location>
</feature>
<dbReference type="Gene3D" id="2.30.30.190">
    <property type="entry name" value="CAP Gly-rich-like domain"/>
    <property type="match status" value="1"/>
</dbReference>
<dbReference type="PROSITE" id="PS50245">
    <property type="entry name" value="CAP_GLY_2"/>
    <property type="match status" value="1"/>
</dbReference>
<feature type="domain" description="CAP-Gly" evidence="3">
    <location>
        <begin position="843"/>
        <end position="875"/>
    </location>
</feature>
<dbReference type="Pfam" id="PF01302">
    <property type="entry name" value="CAP_GLY"/>
    <property type="match status" value="1"/>
</dbReference>
<feature type="compositionally biased region" description="Low complexity" evidence="1">
    <location>
        <begin position="1"/>
        <end position="13"/>
    </location>
</feature>
<dbReference type="EMBL" id="CAIIXF020000003">
    <property type="protein sequence ID" value="CAH1779913.1"/>
    <property type="molecule type" value="Genomic_DNA"/>
</dbReference>
<feature type="region of interest" description="Disordered" evidence="1">
    <location>
        <begin position="594"/>
        <end position="668"/>
    </location>
</feature>
<dbReference type="Proteomes" id="UP000749559">
    <property type="component" value="Unassembled WGS sequence"/>
</dbReference>
<feature type="region of interest" description="Disordered" evidence="1">
    <location>
        <begin position="690"/>
        <end position="767"/>
    </location>
</feature>
<evidence type="ECO:0000313" key="4">
    <source>
        <dbReference type="EMBL" id="CAH1779913.1"/>
    </source>
</evidence>
<feature type="compositionally biased region" description="Polar residues" evidence="1">
    <location>
        <begin position="691"/>
        <end position="707"/>
    </location>
</feature>
<dbReference type="Gene3D" id="1.10.287.1490">
    <property type="match status" value="1"/>
</dbReference>
<comment type="caution">
    <text evidence="4">The sequence shown here is derived from an EMBL/GenBank/DDBJ whole genome shotgun (WGS) entry which is preliminary data.</text>
</comment>
<evidence type="ECO:0000256" key="1">
    <source>
        <dbReference type="SAM" id="MobiDB-lite"/>
    </source>
</evidence>
<name>A0A8S4NEW1_OWEFU</name>
<proteinExistence type="predicted"/>
<evidence type="ECO:0000259" key="3">
    <source>
        <dbReference type="PROSITE" id="PS50245"/>
    </source>
</evidence>
<feature type="region of interest" description="Disordered" evidence="1">
    <location>
        <begin position="343"/>
        <end position="371"/>
    </location>
</feature>